<evidence type="ECO:0000313" key="3">
    <source>
        <dbReference type="Proteomes" id="UP000006556"/>
    </source>
</evidence>
<accession>A5CZ35</accession>
<evidence type="ECO:0000313" key="2">
    <source>
        <dbReference type="EMBL" id="BAF60745.1"/>
    </source>
</evidence>
<protein>
    <submittedName>
        <fullName evidence="2">Hypothetical membrane protein</fullName>
    </submittedName>
</protein>
<dbReference type="EMBL" id="AP009389">
    <property type="protein sequence ID" value="BAF60745.1"/>
    <property type="molecule type" value="Genomic_DNA"/>
</dbReference>
<organism evidence="2 3">
    <name type="scientific">Pelotomaculum thermopropionicum (strain DSM 13744 / JCM 10971 / SI)</name>
    <dbReference type="NCBI Taxonomy" id="370438"/>
    <lineage>
        <taxon>Bacteria</taxon>
        <taxon>Bacillati</taxon>
        <taxon>Bacillota</taxon>
        <taxon>Clostridia</taxon>
        <taxon>Eubacteriales</taxon>
        <taxon>Desulfotomaculaceae</taxon>
        <taxon>Pelotomaculum</taxon>
    </lineage>
</organism>
<dbReference type="HOGENOM" id="CLU_170319_0_0_9"/>
<name>A5CZ35_PELTS</name>
<keyword evidence="1" id="KW-0812">Transmembrane</keyword>
<reference evidence="3" key="1">
    <citation type="journal article" date="2008" name="Genome Res.">
        <title>The genome of Pelotomaculum thermopropionicum reveals niche-associated evolution in anaerobic microbiota.</title>
        <authorList>
            <person name="Kosaka T."/>
            <person name="Kato S."/>
            <person name="Shimoyama T."/>
            <person name="Ishii S."/>
            <person name="Abe T."/>
            <person name="Watanabe K."/>
        </authorList>
    </citation>
    <scope>NUCLEOTIDE SEQUENCE [LARGE SCALE GENOMIC DNA]</scope>
    <source>
        <strain evidence="3">DSM 13744 / JCM 10971 / SI</strain>
    </source>
</reference>
<dbReference type="NCBIfam" id="NF041551">
    <property type="entry name" value="YlcI_YnfO_N"/>
    <property type="match status" value="1"/>
</dbReference>
<feature type="transmembrane region" description="Helical" evidence="1">
    <location>
        <begin position="6"/>
        <end position="28"/>
    </location>
</feature>
<dbReference type="CDD" id="cd22231">
    <property type="entry name" value="RHH_NikR_HicB-like"/>
    <property type="match status" value="1"/>
</dbReference>
<dbReference type="AlphaFoldDB" id="A5CZ35"/>
<dbReference type="KEGG" id="pth:PTH_2564"/>
<keyword evidence="1" id="KW-1133">Transmembrane helix</keyword>
<dbReference type="Proteomes" id="UP000006556">
    <property type="component" value="Chromosome"/>
</dbReference>
<gene>
    <name evidence="2" type="ordered locus">PTH_2564</name>
</gene>
<keyword evidence="3" id="KW-1185">Reference proteome</keyword>
<evidence type="ECO:0000256" key="1">
    <source>
        <dbReference type="SAM" id="Phobius"/>
    </source>
</evidence>
<keyword evidence="1" id="KW-0472">Membrane</keyword>
<proteinExistence type="predicted"/>
<dbReference type="STRING" id="370438.PTH_2564"/>
<sequence>MRGRMEPFVMFFVLLNLMTCRLVILNVIQDMGMMQMASGNSKVTAVRLPPGIVKKIDALVGKGNRSRFIAAAIERELKRRARLAYIEGAEGFFDDDLDTLAFVNRLRASDERVK</sequence>
<dbReference type="eggNOG" id="ENOG5032ZI8">
    <property type="taxonomic scope" value="Bacteria"/>
</dbReference>